<feature type="region of interest" description="Disordered" evidence="1">
    <location>
        <begin position="39"/>
        <end position="60"/>
    </location>
</feature>
<dbReference type="EMBL" id="HBUE01059278">
    <property type="protein sequence ID" value="CAG6467878.1"/>
    <property type="molecule type" value="Transcribed_RNA"/>
</dbReference>
<name>A0A8D8FEV2_CULPI</name>
<protein>
    <submittedName>
        <fullName evidence="2">(northern house mosquito) hypothetical protein</fullName>
    </submittedName>
</protein>
<organism evidence="2">
    <name type="scientific">Culex pipiens</name>
    <name type="common">House mosquito</name>
    <dbReference type="NCBI Taxonomy" id="7175"/>
    <lineage>
        <taxon>Eukaryota</taxon>
        <taxon>Metazoa</taxon>
        <taxon>Ecdysozoa</taxon>
        <taxon>Arthropoda</taxon>
        <taxon>Hexapoda</taxon>
        <taxon>Insecta</taxon>
        <taxon>Pterygota</taxon>
        <taxon>Neoptera</taxon>
        <taxon>Endopterygota</taxon>
        <taxon>Diptera</taxon>
        <taxon>Nematocera</taxon>
        <taxon>Culicoidea</taxon>
        <taxon>Culicidae</taxon>
        <taxon>Culicinae</taxon>
        <taxon>Culicini</taxon>
        <taxon>Culex</taxon>
        <taxon>Culex</taxon>
    </lineage>
</organism>
<evidence type="ECO:0000313" key="2">
    <source>
        <dbReference type="EMBL" id="CAG6467878.1"/>
    </source>
</evidence>
<proteinExistence type="predicted"/>
<dbReference type="AlphaFoldDB" id="A0A8D8FEV2"/>
<evidence type="ECO:0000256" key="1">
    <source>
        <dbReference type="SAM" id="MobiDB-lite"/>
    </source>
</evidence>
<accession>A0A8D8FEV2</accession>
<sequence>MSFLIDSTRSVRIRSIISMASSRFSTKWVQGFSRTNAHTNTLSLDPQKNRSRKGGKNSTNLGQKVNLSVYLAGFATLPCSKCRHLCTYSAHNYCVLRFLSKFFEAIWISGQSSRWRTKRLICAHFP</sequence>
<reference evidence="2" key="1">
    <citation type="submission" date="2021-05" db="EMBL/GenBank/DDBJ databases">
        <authorList>
            <person name="Alioto T."/>
            <person name="Alioto T."/>
            <person name="Gomez Garrido J."/>
        </authorList>
    </citation>
    <scope>NUCLEOTIDE SEQUENCE</scope>
</reference>